<evidence type="ECO:0000313" key="8">
    <source>
        <dbReference type="EMBL" id="CAG6561465.1"/>
    </source>
</evidence>
<dbReference type="GO" id="GO:0008270">
    <property type="term" value="F:zinc ion binding"/>
    <property type="evidence" value="ECO:0007669"/>
    <property type="project" value="UniProtKB-KW"/>
</dbReference>
<organism evidence="8">
    <name type="scientific">Culex pipiens</name>
    <name type="common">House mosquito</name>
    <dbReference type="NCBI Taxonomy" id="7175"/>
    <lineage>
        <taxon>Eukaryota</taxon>
        <taxon>Metazoa</taxon>
        <taxon>Ecdysozoa</taxon>
        <taxon>Arthropoda</taxon>
        <taxon>Hexapoda</taxon>
        <taxon>Insecta</taxon>
        <taxon>Pterygota</taxon>
        <taxon>Neoptera</taxon>
        <taxon>Endopterygota</taxon>
        <taxon>Diptera</taxon>
        <taxon>Nematocera</taxon>
        <taxon>Culicoidea</taxon>
        <taxon>Culicidae</taxon>
        <taxon>Culicinae</taxon>
        <taxon>Culicini</taxon>
        <taxon>Culex</taxon>
        <taxon>Culex</taxon>
    </lineage>
</organism>
<sequence>MGRKCEVSTCSNNEVKRNGTSFIKFPRNPTVAIRWVQFCDSEELLVDYEEHGEEVLANRKICSAHFAEEDFRIRGRPDRGLRFGVVPRIVGTSWRDPPLVVQDQGPQLEEEDVDAVTNSSVLPIVVDEEWLEALNESNGEPNSSLVLGNRNTSTGNQKKCRTVGNKMGFVSGNSKGKVVYRHKLDLITTP</sequence>
<feature type="domain" description="THAP-type" evidence="7">
    <location>
        <begin position="1"/>
        <end position="90"/>
    </location>
</feature>
<proteinExistence type="predicted"/>
<dbReference type="GO" id="GO:0043565">
    <property type="term" value="F:sequence-specific DNA binding"/>
    <property type="evidence" value="ECO:0007669"/>
    <property type="project" value="InterPro"/>
</dbReference>
<dbReference type="SUPFAM" id="SSF57716">
    <property type="entry name" value="Glucocorticoid receptor-like (DNA-binding domain)"/>
    <property type="match status" value="1"/>
</dbReference>
<dbReference type="PANTHER" id="PTHR46600:SF11">
    <property type="entry name" value="THAP DOMAIN-CONTAINING PROTEIN 10"/>
    <property type="match status" value="1"/>
</dbReference>
<accession>A0A8D8IVA5</accession>
<dbReference type="PROSITE" id="PS50950">
    <property type="entry name" value="ZF_THAP"/>
    <property type="match status" value="1"/>
</dbReference>
<dbReference type="Gene3D" id="6.20.210.20">
    <property type="entry name" value="THAP domain"/>
    <property type="match status" value="1"/>
</dbReference>
<evidence type="ECO:0000256" key="4">
    <source>
        <dbReference type="ARBA" id="ARBA00023125"/>
    </source>
</evidence>
<name>A0A8D8IVA5_CULPI</name>
<dbReference type="PANTHER" id="PTHR46600">
    <property type="entry name" value="THAP DOMAIN-CONTAINING"/>
    <property type="match status" value="1"/>
</dbReference>
<dbReference type="AlphaFoldDB" id="A0A8D8IVA5"/>
<evidence type="ECO:0000259" key="7">
    <source>
        <dbReference type="PROSITE" id="PS50950"/>
    </source>
</evidence>
<dbReference type="Pfam" id="PF05485">
    <property type="entry name" value="THAP"/>
    <property type="match status" value="1"/>
</dbReference>
<dbReference type="EMBL" id="HBUE01161119">
    <property type="protein sequence ID" value="CAG6510061.1"/>
    <property type="molecule type" value="Transcribed_RNA"/>
</dbReference>
<dbReference type="InterPro" id="IPR038441">
    <property type="entry name" value="THAP_Znf_sf"/>
</dbReference>
<evidence type="ECO:0000256" key="5">
    <source>
        <dbReference type="PROSITE-ProRule" id="PRU00309"/>
    </source>
</evidence>
<evidence type="ECO:0000256" key="2">
    <source>
        <dbReference type="ARBA" id="ARBA00022771"/>
    </source>
</evidence>
<feature type="compositionally biased region" description="Polar residues" evidence="6">
    <location>
        <begin position="136"/>
        <end position="157"/>
    </location>
</feature>
<reference evidence="8" key="1">
    <citation type="submission" date="2021-05" db="EMBL/GenBank/DDBJ databases">
        <authorList>
            <person name="Alioto T."/>
            <person name="Alioto T."/>
            <person name="Gomez Garrido J."/>
        </authorList>
    </citation>
    <scope>NUCLEOTIDE SEQUENCE</scope>
</reference>
<keyword evidence="3" id="KW-0862">Zinc</keyword>
<dbReference type="InterPro" id="IPR026516">
    <property type="entry name" value="THAP1/10"/>
</dbReference>
<keyword evidence="2 5" id="KW-0863">Zinc-finger</keyword>
<evidence type="ECO:0000256" key="6">
    <source>
        <dbReference type="SAM" id="MobiDB-lite"/>
    </source>
</evidence>
<dbReference type="InterPro" id="IPR006612">
    <property type="entry name" value="THAP_Znf"/>
</dbReference>
<evidence type="ECO:0000256" key="3">
    <source>
        <dbReference type="ARBA" id="ARBA00022833"/>
    </source>
</evidence>
<keyword evidence="1" id="KW-0479">Metal-binding</keyword>
<feature type="region of interest" description="Disordered" evidence="6">
    <location>
        <begin position="136"/>
        <end position="159"/>
    </location>
</feature>
<dbReference type="EMBL" id="HBUE01266313">
    <property type="protein sequence ID" value="CAG6561465.1"/>
    <property type="molecule type" value="Transcribed_RNA"/>
</dbReference>
<protein>
    <submittedName>
        <fullName evidence="8">(northern house mosquito) hypothetical protein</fullName>
    </submittedName>
</protein>
<keyword evidence="4 5" id="KW-0238">DNA-binding</keyword>
<evidence type="ECO:0000256" key="1">
    <source>
        <dbReference type="ARBA" id="ARBA00022723"/>
    </source>
</evidence>
<dbReference type="SMART" id="SM00980">
    <property type="entry name" value="THAP"/>
    <property type="match status" value="1"/>
</dbReference>